<dbReference type="NCBIfam" id="TIGR03696">
    <property type="entry name" value="Rhs_assc_core"/>
    <property type="match status" value="1"/>
</dbReference>
<protein>
    <submittedName>
        <fullName evidence="1">RHS repeat-associated protein</fullName>
    </submittedName>
</protein>
<dbReference type="RefSeq" id="WP_309730831.1">
    <property type="nucleotide sequence ID" value="NZ_JAVDQA010000015.1"/>
</dbReference>
<accession>A0ABU1KCV3</accession>
<keyword evidence="2" id="KW-1185">Reference proteome</keyword>
<organism evidence="1 2">
    <name type="scientific">Mesonia maritima</name>
    <dbReference type="NCBI Taxonomy" id="1793873"/>
    <lineage>
        <taxon>Bacteria</taxon>
        <taxon>Pseudomonadati</taxon>
        <taxon>Bacteroidota</taxon>
        <taxon>Flavobacteriia</taxon>
        <taxon>Flavobacteriales</taxon>
        <taxon>Flavobacteriaceae</taxon>
        <taxon>Mesonia</taxon>
    </lineage>
</organism>
<dbReference type="Proteomes" id="UP001257659">
    <property type="component" value="Unassembled WGS sequence"/>
</dbReference>
<gene>
    <name evidence="1" type="ORF">GGR31_002992</name>
</gene>
<dbReference type="InterPro" id="IPR022385">
    <property type="entry name" value="Rhs_assc_core"/>
</dbReference>
<proteinExistence type="predicted"/>
<feature type="non-terminal residue" evidence="1">
    <location>
        <position position="1"/>
    </location>
</feature>
<name>A0ABU1KCV3_9FLAO</name>
<reference evidence="1 2" key="1">
    <citation type="submission" date="2023-07" db="EMBL/GenBank/DDBJ databases">
        <title>Genomic Encyclopedia of Type Strains, Phase IV (KMG-IV): sequencing the most valuable type-strain genomes for metagenomic binning, comparative biology and taxonomic classification.</title>
        <authorList>
            <person name="Goeker M."/>
        </authorList>
    </citation>
    <scope>NUCLEOTIDE SEQUENCE [LARGE SCALE GENOMIC DNA]</scope>
    <source>
        <strain evidence="1 2">DSM 102814</strain>
    </source>
</reference>
<evidence type="ECO:0000313" key="1">
    <source>
        <dbReference type="EMBL" id="MDR6302312.1"/>
    </source>
</evidence>
<sequence>FNPDVKAYNDYYPFGMLLPGRHANTPDYRYGFQGQEMDNEVKGKGNSINYKYRMHDPRVGRFFTVDPLARSFVWNSPYAFSENRTLDKIELEGAESWDYLDTESYDESATTLQTAGTIAKNIGINTLNTIPFTFNIIEVFGRGGPEKVFEYVDKQFDQMSYAIADDMIDAKQNEGFTNFGDYAIDRIQSPRFIEGVGTLLLSKKLSKYTSPTRLLNKRIRLARDFYKYEGYSLQKARDHMVGINFDKAVQTKTLQKGTILERYSYLDPDGNPKPGDYYTKPGTDPNTLGIPMEGRVKVTVKLLEDTKFLKSTTSSMDDWTTEGRILEGGGTQYFKPNANVEVVNP</sequence>
<dbReference type="Gene3D" id="2.180.10.10">
    <property type="entry name" value="RHS repeat-associated core"/>
    <property type="match status" value="1"/>
</dbReference>
<dbReference type="EMBL" id="JAVDQA010000015">
    <property type="protein sequence ID" value="MDR6302312.1"/>
    <property type="molecule type" value="Genomic_DNA"/>
</dbReference>
<evidence type="ECO:0000313" key="2">
    <source>
        <dbReference type="Proteomes" id="UP001257659"/>
    </source>
</evidence>
<comment type="caution">
    <text evidence="1">The sequence shown here is derived from an EMBL/GenBank/DDBJ whole genome shotgun (WGS) entry which is preliminary data.</text>
</comment>